<dbReference type="EMBL" id="JACAZE010000014">
    <property type="protein sequence ID" value="KAF7299855.1"/>
    <property type="molecule type" value="Genomic_DNA"/>
</dbReference>
<proteinExistence type="predicted"/>
<comment type="caution">
    <text evidence="1">The sequence shown here is derived from an EMBL/GenBank/DDBJ whole genome shotgun (WGS) entry which is preliminary data.</text>
</comment>
<protein>
    <submittedName>
        <fullName evidence="1">Uncharacterized protein</fullName>
    </submittedName>
</protein>
<evidence type="ECO:0000313" key="2">
    <source>
        <dbReference type="Proteomes" id="UP000613580"/>
    </source>
</evidence>
<dbReference type="AlphaFoldDB" id="A0A8H6SHQ0"/>
<reference evidence="1" key="1">
    <citation type="submission" date="2020-05" db="EMBL/GenBank/DDBJ databases">
        <title>Mycena genomes resolve the evolution of fungal bioluminescence.</title>
        <authorList>
            <person name="Tsai I.J."/>
        </authorList>
    </citation>
    <scope>NUCLEOTIDE SEQUENCE</scope>
    <source>
        <strain evidence="1">110903Hualien_Pintung</strain>
    </source>
</reference>
<keyword evidence="2" id="KW-1185">Reference proteome</keyword>
<evidence type="ECO:0000313" key="1">
    <source>
        <dbReference type="EMBL" id="KAF7299855.1"/>
    </source>
</evidence>
<name>A0A8H6SHQ0_MYCCL</name>
<accession>A0A8H6SHQ0</accession>
<gene>
    <name evidence="1" type="ORF">HMN09_00992500</name>
</gene>
<organism evidence="1 2">
    <name type="scientific">Mycena chlorophos</name>
    <name type="common">Agaric fungus</name>
    <name type="synonym">Agaricus chlorophos</name>
    <dbReference type="NCBI Taxonomy" id="658473"/>
    <lineage>
        <taxon>Eukaryota</taxon>
        <taxon>Fungi</taxon>
        <taxon>Dikarya</taxon>
        <taxon>Basidiomycota</taxon>
        <taxon>Agaricomycotina</taxon>
        <taxon>Agaricomycetes</taxon>
        <taxon>Agaricomycetidae</taxon>
        <taxon>Agaricales</taxon>
        <taxon>Marasmiineae</taxon>
        <taxon>Mycenaceae</taxon>
        <taxon>Mycena</taxon>
    </lineage>
</organism>
<dbReference type="Proteomes" id="UP000613580">
    <property type="component" value="Unassembled WGS sequence"/>
</dbReference>
<sequence length="134" mass="15462">MHPVLGERLRTDFSHLLASPTLMFFTPTGWEALLRRIFRHSPHLVFTRAEQGIRRDGAFLAVYPQGASLQDPHPFAREESTLVCKWCGEDARLAFPSQRRLRNTRLAIPLCRECRDQGAANSPTFVWGDREEYH</sequence>